<name>A3K310_SAGS3</name>
<dbReference type="InterPro" id="IPR037925">
    <property type="entry name" value="FlgE/F/G-like"/>
</dbReference>
<keyword evidence="9" id="KW-1185">Reference proteome</keyword>
<dbReference type="InterPro" id="IPR012836">
    <property type="entry name" value="FlgF"/>
</dbReference>
<gene>
    <name evidence="8" type="ORF">SSE37_17193</name>
</gene>
<evidence type="ECO:0000259" key="6">
    <source>
        <dbReference type="Pfam" id="PF06429"/>
    </source>
</evidence>
<dbReference type="Pfam" id="PF22692">
    <property type="entry name" value="LlgE_F_G_D1"/>
    <property type="match status" value="1"/>
</dbReference>
<proteinExistence type="inferred from homology"/>
<feature type="domain" description="Flagellar basal-body/hook protein C-terminal" evidence="6">
    <location>
        <begin position="189"/>
        <end position="232"/>
    </location>
</feature>
<dbReference type="NCBIfam" id="NF009332">
    <property type="entry name" value="PRK12690.1"/>
    <property type="match status" value="1"/>
</dbReference>
<dbReference type="OrthoDB" id="9804559at2"/>
<keyword evidence="8" id="KW-0969">Cilium</keyword>
<comment type="caution">
    <text evidence="8">The sequence shown here is derived from an EMBL/GenBank/DDBJ whole genome shotgun (WGS) entry which is preliminary data.</text>
</comment>
<dbReference type="PROSITE" id="PS00588">
    <property type="entry name" value="FLAGELLA_BB_ROD"/>
    <property type="match status" value="1"/>
</dbReference>
<evidence type="ECO:0000256" key="2">
    <source>
        <dbReference type="ARBA" id="ARBA00009677"/>
    </source>
</evidence>
<dbReference type="PANTHER" id="PTHR30435">
    <property type="entry name" value="FLAGELLAR PROTEIN"/>
    <property type="match status" value="1"/>
</dbReference>
<evidence type="ECO:0000256" key="3">
    <source>
        <dbReference type="ARBA" id="ARBA00023143"/>
    </source>
</evidence>
<dbReference type="InterPro" id="IPR010930">
    <property type="entry name" value="Flg_bb/hook_C_dom"/>
</dbReference>
<dbReference type="InterPro" id="IPR053967">
    <property type="entry name" value="LlgE_F_G-like_D1"/>
</dbReference>
<dbReference type="GO" id="GO:0071978">
    <property type="term" value="P:bacterial-type flagellum-dependent swarming motility"/>
    <property type="evidence" value="ECO:0007669"/>
    <property type="project" value="TreeGrafter"/>
</dbReference>
<dbReference type="eggNOG" id="COG4786">
    <property type="taxonomic scope" value="Bacteria"/>
</dbReference>
<keyword evidence="3 4" id="KW-0975">Bacterial flagellum</keyword>
<dbReference type="RefSeq" id="WP_005858543.1">
    <property type="nucleotide sequence ID" value="NZ_AAYA01000005.1"/>
</dbReference>
<evidence type="ECO:0000313" key="9">
    <source>
        <dbReference type="Proteomes" id="UP000005713"/>
    </source>
</evidence>
<dbReference type="NCBIfam" id="TIGR02490">
    <property type="entry name" value="flgF"/>
    <property type="match status" value="1"/>
</dbReference>
<feature type="domain" description="Flagellar basal body rod protein N-terminal" evidence="5">
    <location>
        <begin position="6"/>
        <end position="35"/>
    </location>
</feature>
<dbReference type="InterPro" id="IPR001444">
    <property type="entry name" value="Flag_bb_rod_N"/>
</dbReference>
<organism evidence="8 9">
    <name type="scientific">Sagittula stellata (strain ATCC 700073 / DSM 11524 / E-37)</name>
    <dbReference type="NCBI Taxonomy" id="388399"/>
    <lineage>
        <taxon>Bacteria</taxon>
        <taxon>Pseudomonadati</taxon>
        <taxon>Pseudomonadota</taxon>
        <taxon>Alphaproteobacteria</taxon>
        <taxon>Rhodobacterales</taxon>
        <taxon>Roseobacteraceae</taxon>
        <taxon>Sagittula</taxon>
    </lineage>
</organism>
<dbReference type="InterPro" id="IPR020013">
    <property type="entry name" value="Flagellar_FlgE/F/G"/>
</dbReference>
<evidence type="ECO:0000259" key="7">
    <source>
        <dbReference type="Pfam" id="PF22692"/>
    </source>
</evidence>
<keyword evidence="8" id="KW-0282">Flagellum</keyword>
<dbReference type="Pfam" id="PF06429">
    <property type="entry name" value="Flg_bbr_C"/>
    <property type="match status" value="1"/>
</dbReference>
<dbReference type="SUPFAM" id="SSF117143">
    <property type="entry name" value="Flagellar hook protein flgE"/>
    <property type="match status" value="1"/>
</dbReference>
<protein>
    <recommendedName>
        <fullName evidence="4">Flagellar basal-body rod protein FlgF</fullName>
    </recommendedName>
</protein>
<comment type="subcellular location">
    <subcellularLocation>
        <location evidence="1 4">Bacterial flagellum basal body</location>
    </subcellularLocation>
</comment>
<keyword evidence="8" id="KW-0966">Cell projection</keyword>
<feature type="domain" description="Flagellar hook protein FlgE/F/G-like D1" evidence="7">
    <location>
        <begin position="81"/>
        <end position="146"/>
    </location>
</feature>
<reference evidence="8 9" key="1">
    <citation type="submission" date="2006-06" db="EMBL/GenBank/DDBJ databases">
        <authorList>
            <person name="Moran M.A."/>
            <person name="Ferriera S."/>
            <person name="Johnson J."/>
            <person name="Kravitz S."/>
            <person name="Beeson K."/>
            <person name="Sutton G."/>
            <person name="Rogers Y.-H."/>
            <person name="Friedman R."/>
            <person name="Frazier M."/>
            <person name="Venter J.C."/>
        </authorList>
    </citation>
    <scope>NUCLEOTIDE SEQUENCE [LARGE SCALE GENOMIC DNA]</scope>
    <source>
        <strain evidence="8 9">E-37</strain>
    </source>
</reference>
<evidence type="ECO:0000259" key="5">
    <source>
        <dbReference type="Pfam" id="PF00460"/>
    </source>
</evidence>
<dbReference type="Pfam" id="PF00460">
    <property type="entry name" value="Flg_bb_rod"/>
    <property type="match status" value="1"/>
</dbReference>
<comment type="subunit">
    <text evidence="4">The basal body constitutes a major portion of the flagellar organelle and consists of five rings (E,L,P,S, and M) mounted on a central rod. The rod consists of about 26 subunits of FlgG in the distal portion, and FlgB, FlgC and FlgF are thought to build up the proximal portion of the rod with about 6 subunits each.</text>
</comment>
<dbReference type="EMBL" id="AAYA01000005">
    <property type="protein sequence ID" value="EBA08569.1"/>
    <property type="molecule type" value="Genomic_DNA"/>
</dbReference>
<dbReference type="AlphaFoldDB" id="A3K310"/>
<dbReference type="Proteomes" id="UP000005713">
    <property type="component" value="Unassembled WGS sequence"/>
</dbReference>
<comment type="similarity">
    <text evidence="2 4">Belongs to the flagella basal body rod proteins family.</text>
</comment>
<dbReference type="InterPro" id="IPR019776">
    <property type="entry name" value="Flagellar_basal_body_rod_CS"/>
</dbReference>
<dbReference type="PANTHER" id="PTHR30435:SF19">
    <property type="entry name" value="FLAGELLAR BASAL-BODY ROD PROTEIN FLGG"/>
    <property type="match status" value="1"/>
</dbReference>
<accession>A3K310</accession>
<dbReference type="NCBIfam" id="TIGR03506">
    <property type="entry name" value="FlgEFG_subfam"/>
    <property type="match status" value="1"/>
</dbReference>
<evidence type="ECO:0000313" key="8">
    <source>
        <dbReference type="EMBL" id="EBA08569.1"/>
    </source>
</evidence>
<sequence>METAGYIALSRQSSLLREMQVIANNIANANTTGFRQEGMIFSEYLSEGDRLDSVSMAAGRIHKTSFAQGELEPTGSAYDLAIEGEGFFLVGTPNGERLTRAGAFSPSAEGLLVTPDGNPVLDGGGAPIFVPPDATDLAIAQDGTLSTGGRPIGQIGVVRPVDELAMVREGSQLFDATAGFEPVDNPRVMQGFTEASNVDTVLQLARMVEVQRAYELGQSFSEREDERIRDAIKAFMK</sequence>
<dbReference type="GO" id="GO:0030694">
    <property type="term" value="C:bacterial-type flagellum basal body, rod"/>
    <property type="evidence" value="ECO:0007669"/>
    <property type="project" value="UniProtKB-UniRule"/>
</dbReference>
<evidence type="ECO:0000256" key="4">
    <source>
        <dbReference type="RuleBase" id="RU362116"/>
    </source>
</evidence>
<evidence type="ECO:0000256" key="1">
    <source>
        <dbReference type="ARBA" id="ARBA00004117"/>
    </source>
</evidence>